<name>A0A5S4F9L3_9ACTN</name>
<dbReference type="EMBL" id="VCKY01000118">
    <property type="protein sequence ID" value="TMR13703.1"/>
    <property type="molecule type" value="Genomic_DNA"/>
</dbReference>
<dbReference type="GO" id="GO:0005886">
    <property type="term" value="C:plasma membrane"/>
    <property type="evidence" value="ECO:0007669"/>
    <property type="project" value="UniProtKB-SubCell"/>
</dbReference>
<accession>A0A5S4F9L3</accession>
<feature type="transmembrane region" description="Helical" evidence="1">
    <location>
        <begin position="54"/>
        <end position="76"/>
    </location>
</feature>
<reference evidence="2 3" key="1">
    <citation type="submission" date="2019-05" db="EMBL/GenBank/DDBJ databases">
        <title>Draft genome sequence of Nonomuraea turkmeniaca DSM 43926.</title>
        <authorList>
            <person name="Saricaoglu S."/>
            <person name="Isik K."/>
        </authorList>
    </citation>
    <scope>NUCLEOTIDE SEQUENCE [LARGE SCALE GENOMIC DNA]</scope>
    <source>
        <strain evidence="2 3">DSM 43926</strain>
    </source>
</reference>
<protein>
    <submittedName>
        <fullName evidence="2">ABC transporter permease</fullName>
    </submittedName>
</protein>
<evidence type="ECO:0000313" key="2">
    <source>
        <dbReference type="EMBL" id="TMR13703.1"/>
    </source>
</evidence>
<feature type="transmembrane region" description="Helical" evidence="1">
    <location>
        <begin position="224"/>
        <end position="242"/>
    </location>
</feature>
<keyword evidence="3" id="KW-1185">Reference proteome</keyword>
<keyword evidence="1" id="KW-0472">Membrane</keyword>
<proteinExistence type="predicted"/>
<evidence type="ECO:0000313" key="3">
    <source>
        <dbReference type="Proteomes" id="UP000309128"/>
    </source>
</evidence>
<dbReference type="RefSeq" id="WP_138669747.1">
    <property type="nucleotide sequence ID" value="NZ_VCKY01000118.1"/>
</dbReference>
<dbReference type="PANTHER" id="PTHR37305">
    <property type="entry name" value="INTEGRAL MEMBRANE PROTEIN-RELATED"/>
    <property type="match status" value="1"/>
</dbReference>
<dbReference type="AlphaFoldDB" id="A0A5S4F9L3"/>
<comment type="caution">
    <text evidence="2">The sequence shown here is derived from an EMBL/GenBank/DDBJ whole genome shotgun (WGS) entry which is preliminary data.</text>
</comment>
<gene>
    <name evidence="2" type="ORF">ETD86_30145</name>
</gene>
<feature type="transmembrane region" description="Helical" evidence="1">
    <location>
        <begin position="167"/>
        <end position="185"/>
    </location>
</feature>
<dbReference type="GO" id="GO:0140359">
    <property type="term" value="F:ABC-type transporter activity"/>
    <property type="evidence" value="ECO:0007669"/>
    <property type="project" value="InterPro"/>
</dbReference>
<sequence length="247" mass="25403">MIDILRSEWTKIRSVRSTVWTLAVTVALMAGMSALITAATKNNPGGPPTGEDAVMMGLTGILFAQLAMATLGVLVISSEYRTGGIRTSLMAVPRRMSLLTGKIVIFTATSLVVSAVAAAAAIGVGLAISQPPSIEMGEVARAALASTLYLTACGLFGLGLGTLIRHTPGALVTAIALMMVLPTVANQLPGEWGRTVAEYFTTNAGLLVVSGPQQGGSLGPWSGFGVYLAWVAVAMIAGAALMQRRDA</sequence>
<feature type="transmembrane region" description="Helical" evidence="1">
    <location>
        <begin position="140"/>
        <end position="160"/>
    </location>
</feature>
<keyword evidence="1" id="KW-1133">Transmembrane helix</keyword>
<dbReference type="OrthoDB" id="3297477at2"/>
<feature type="transmembrane region" description="Helical" evidence="1">
    <location>
        <begin position="103"/>
        <end position="128"/>
    </location>
</feature>
<organism evidence="2 3">
    <name type="scientific">Nonomuraea turkmeniaca</name>
    <dbReference type="NCBI Taxonomy" id="103838"/>
    <lineage>
        <taxon>Bacteria</taxon>
        <taxon>Bacillati</taxon>
        <taxon>Actinomycetota</taxon>
        <taxon>Actinomycetes</taxon>
        <taxon>Streptosporangiales</taxon>
        <taxon>Streptosporangiaceae</taxon>
        <taxon>Nonomuraea</taxon>
    </lineage>
</organism>
<dbReference type="Pfam" id="PF12730">
    <property type="entry name" value="ABC2_membrane_4"/>
    <property type="match status" value="1"/>
</dbReference>
<keyword evidence="1" id="KW-0812">Transmembrane</keyword>
<evidence type="ECO:0000256" key="1">
    <source>
        <dbReference type="SAM" id="Phobius"/>
    </source>
</evidence>
<dbReference type="Proteomes" id="UP000309128">
    <property type="component" value="Unassembled WGS sequence"/>
</dbReference>
<dbReference type="PANTHER" id="PTHR37305:SF1">
    <property type="entry name" value="MEMBRANE PROTEIN"/>
    <property type="match status" value="1"/>
</dbReference>